<accession>A0A4C1ST89</accession>
<name>A0A4C1ST89_EUMVA</name>
<protein>
    <recommendedName>
        <fullName evidence="4">Histone-lysine N-methyltransferase SETMAR</fullName>
    </recommendedName>
</protein>
<evidence type="ECO:0000313" key="3">
    <source>
        <dbReference type="Proteomes" id="UP000299102"/>
    </source>
</evidence>
<evidence type="ECO:0000256" key="1">
    <source>
        <dbReference type="SAM" id="MobiDB-lite"/>
    </source>
</evidence>
<evidence type="ECO:0008006" key="4">
    <source>
        <dbReference type="Google" id="ProtNLM"/>
    </source>
</evidence>
<proteinExistence type="predicted"/>
<keyword evidence="3" id="KW-1185">Reference proteome</keyword>
<comment type="caution">
    <text evidence="2">The sequence shown here is derived from an EMBL/GenBank/DDBJ whole genome shotgun (WGS) entry which is preliminary data.</text>
</comment>
<dbReference type="AlphaFoldDB" id="A0A4C1ST89"/>
<feature type="region of interest" description="Disordered" evidence="1">
    <location>
        <begin position="79"/>
        <end position="99"/>
    </location>
</feature>
<evidence type="ECO:0000313" key="2">
    <source>
        <dbReference type="EMBL" id="GBP05389.1"/>
    </source>
</evidence>
<dbReference type="EMBL" id="BGZK01000017">
    <property type="protein sequence ID" value="GBP05389.1"/>
    <property type="molecule type" value="Genomic_DNA"/>
</dbReference>
<dbReference type="OrthoDB" id="10017160at2759"/>
<sequence>MEKIRCRDTVRSADFIQTTEKPPLLLMLYWLGLKDGRHYKVGFLELARDNIDEICDQIVTVDETWVRQYDPNLTQESIQWTKKEKSRRRNSRHEQSYRSDVGSYRAVFYKTMHLSTAQVSRQALKDTGFSEIDPPTAQI</sequence>
<organism evidence="2 3">
    <name type="scientific">Eumeta variegata</name>
    <name type="common">Bagworm moth</name>
    <name type="synonym">Eumeta japonica</name>
    <dbReference type="NCBI Taxonomy" id="151549"/>
    <lineage>
        <taxon>Eukaryota</taxon>
        <taxon>Metazoa</taxon>
        <taxon>Ecdysozoa</taxon>
        <taxon>Arthropoda</taxon>
        <taxon>Hexapoda</taxon>
        <taxon>Insecta</taxon>
        <taxon>Pterygota</taxon>
        <taxon>Neoptera</taxon>
        <taxon>Endopterygota</taxon>
        <taxon>Lepidoptera</taxon>
        <taxon>Glossata</taxon>
        <taxon>Ditrysia</taxon>
        <taxon>Tineoidea</taxon>
        <taxon>Psychidae</taxon>
        <taxon>Oiketicinae</taxon>
        <taxon>Eumeta</taxon>
    </lineage>
</organism>
<gene>
    <name evidence="2" type="ORF">EVAR_76804_1</name>
</gene>
<dbReference type="Proteomes" id="UP000299102">
    <property type="component" value="Unassembled WGS sequence"/>
</dbReference>
<reference evidence="2 3" key="1">
    <citation type="journal article" date="2019" name="Commun. Biol.">
        <title>The bagworm genome reveals a unique fibroin gene that provides high tensile strength.</title>
        <authorList>
            <person name="Kono N."/>
            <person name="Nakamura H."/>
            <person name="Ohtoshi R."/>
            <person name="Tomita M."/>
            <person name="Numata K."/>
            <person name="Arakawa K."/>
        </authorList>
    </citation>
    <scope>NUCLEOTIDE SEQUENCE [LARGE SCALE GENOMIC DNA]</scope>
</reference>